<sequence>MILIFTLALLRITCHIIRKHGIATDSAKIEAVKNFSILKNLKQLRGFLELASYYRKFIKNFTSITTSLTEY</sequence>
<dbReference type="EMBL" id="CAJVQB010009189">
    <property type="protein sequence ID" value="CAG8727575.1"/>
    <property type="molecule type" value="Genomic_DNA"/>
</dbReference>
<proteinExistence type="predicted"/>
<feature type="chain" id="PRO_5046058775" evidence="1">
    <location>
        <begin position="20"/>
        <end position="71"/>
    </location>
</feature>
<keyword evidence="1" id="KW-0732">Signal</keyword>
<accession>A0ABN7V4A8</accession>
<dbReference type="PANTHER" id="PTHR33064:SF37">
    <property type="entry name" value="RIBONUCLEASE H"/>
    <property type="match status" value="1"/>
</dbReference>
<evidence type="ECO:0000313" key="2">
    <source>
        <dbReference type="EMBL" id="CAG8727575.1"/>
    </source>
</evidence>
<dbReference type="InterPro" id="IPR043502">
    <property type="entry name" value="DNA/RNA_pol_sf"/>
</dbReference>
<evidence type="ECO:0000313" key="3">
    <source>
        <dbReference type="Proteomes" id="UP000789901"/>
    </source>
</evidence>
<dbReference type="InterPro" id="IPR051320">
    <property type="entry name" value="Viral_Replic_Matur_Polypro"/>
</dbReference>
<dbReference type="InterPro" id="IPR043128">
    <property type="entry name" value="Rev_trsase/Diguanyl_cyclase"/>
</dbReference>
<dbReference type="SUPFAM" id="SSF56672">
    <property type="entry name" value="DNA/RNA polymerases"/>
    <property type="match status" value="1"/>
</dbReference>
<keyword evidence="3" id="KW-1185">Reference proteome</keyword>
<evidence type="ECO:0000256" key="1">
    <source>
        <dbReference type="SAM" id="SignalP"/>
    </source>
</evidence>
<dbReference type="PANTHER" id="PTHR33064">
    <property type="entry name" value="POL PROTEIN"/>
    <property type="match status" value="1"/>
</dbReference>
<organism evidence="2 3">
    <name type="scientific">Gigaspora margarita</name>
    <dbReference type="NCBI Taxonomy" id="4874"/>
    <lineage>
        <taxon>Eukaryota</taxon>
        <taxon>Fungi</taxon>
        <taxon>Fungi incertae sedis</taxon>
        <taxon>Mucoromycota</taxon>
        <taxon>Glomeromycotina</taxon>
        <taxon>Glomeromycetes</taxon>
        <taxon>Diversisporales</taxon>
        <taxon>Gigasporaceae</taxon>
        <taxon>Gigaspora</taxon>
    </lineage>
</organism>
<reference evidence="2 3" key="1">
    <citation type="submission" date="2021-06" db="EMBL/GenBank/DDBJ databases">
        <authorList>
            <person name="Kallberg Y."/>
            <person name="Tangrot J."/>
            <person name="Rosling A."/>
        </authorList>
    </citation>
    <scope>NUCLEOTIDE SEQUENCE [LARGE SCALE GENOMIC DNA]</scope>
    <source>
        <strain evidence="2 3">120-4 pot B 10/14</strain>
    </source>
</reference>
<gene>
    <name evidence="2" type="ORF">GMARGA_LOCUS14071</name>
</gene>
<comment type="caution">
    <text evidence="2">The sequence shown here is derived from an EMBL/GenBank/DDBJ whole genome shotgun (WGS) entry which is preliminary data.</text>
</comment>
<dbReference type="Gene3D" id="3.30.70.270">
    <property type="match status" value="1"/>
</dbReference>
<protein>
    <submittedName>
        <fullName evidence="2">42718_t:CDS:1</fullName>
    </submittedName>
</protein>
<feature type="signal peptide" evidence="1">
    <location>
        <begin position="1"/>
        <end position="19"/>
    </location>
</feature>
<name>A0ABN7V4A8_GIGMA</name>
<dbReference type="Proteomes" id="UP000789901">
    <property type="component" value="Unassembled WGS sequence"/>
</dbReference>